<reference evidence="1 2" key="1">
    <citation type="submission" date="2010-02" db="EMBL/GenBank/DDBJ databases">
        <authorList>
            <person name="Weinstock G."/>
            <person name="Sodergren E."/>
            <person name="Clifton S."/>
            <person name="Fulton L."/>
            <person name="Fulton B."/>
            <person name="Courtney L."/>
            <person name="Fronick C."/>
            <person name="Harrison M."/>
            <person name="Strong C."/>
            <person name="Farmer C."/>
            <person name="Delahaunty K."/>
            <person name="Markovic C."/>
            <person name="Hall O."/>
            <person name="Minx P."/>
            <person name="Tomlinson C."/>
            <person name="Mitreva M."/>
            <person name="Nelson J."/>
            <person name="Hou S."/>
            <person name="Wollam A."/>
            <person name="Pepin K.H."/>
            <person name="Johnson M."/>
            <person name="Bhonagiri V."/>
            <person name="Zhang X."/>
            <person name="Suruliraj S."/>
            <person name="Warren W."/>
            <person name="Chinwalla A."/>
            <person name="Mardis E.R."/>
            <person name="Wilson R.K."/>
        </authorList>
    </citation>
    <scope>NUCLEOTIDE SEQUENCE [LARGE SCALE GENOMIC DNA]</scope>
    <source>
        <strain evidence="1 2">ATCC 29315</strain>
    </source>
</reference>
<evidence type="ECO:0000313" key="1">
    <source>
        <dbReference type="EMBL" id="EFE49150.1"/>
    </source>
</evidence>
<evidence type="ECO:0000313" key="2">
    <source>
        <dbReference type="Proteomes" id="UP000005536"/>
    </source>
</evidence>
<dbReference type="AlphaFoldDB" id="D4DSW6"/>
<gene>
    <name evidence="1" type="ORF">NEIELOOT_02162</name>
</gene>
<organism evidence="1 2">
    <name type="scientific">Neisseria elongata subsp. glycolytica ATCC 29315</name>
    <dbReference type="NCBI Taxonomy" id="546263"/>
    <lineage>
        <taxon>Bacteria</taxon>
        <taxon>Pseudomonadati</taxon>
        <taxon>Pseudomonadota</taxon>
        <taxon>Betaproteobacteria</taxon>
        <taxon>Neisseriales</taxon>
        <taxon>Neisseriaceae</taxon>
        <taxon>Neisseria</taxon>
    </lineage>
</organism>
<name>D4DSW6_NEIEG</name>
<comment type="caution">
    <text evidence="1">The sequence shown here is derived from an EMBL/GenBank/DDBJ whole genome shotgun (WGS) entry which is preliminary data.</text>
</comment>
<dbReference type="EMBL" id="ADBF01000227">
    <property type="protein sequence ID" value="EFE49150.1"/>
    <property type="molecule type" value="Genomic_DNA"/>
</dbReference>
<proteinExistence type="predicted"/>
<protein>
    <submittedName>
        <fullName evidence="1">Uncharacterized protein</fullName>
    </submittedName>
</protein>
<sequence>MIAAVSQNKLRPSENRKSGFQTASVCLWRQFDILLYPFT</sequence>
<dbReference type="Proteomes" id="UP000005536">
    <property type="component" value="Unassembled WGS sequence"/>
</dbReference>
<accession>D4DSW6</accession>